<dbReference type="Pfam" id="PF10604">
    <property type="entry name" value="Polyketide_cyc2"/>
    <property type="match status" value="1"/>
</dbReference>
<name>A0AAE4Z7D1_9BACT</name>
<dbReference type="InterPro" id="IPR023393">
    <property type="entry name" value="START-like_dom_sf"/>
</dbReference>
<dbReference type="AlphaFoldDB" id="A0AAE4Z7D1"/>
<evidence type="ECO:0008006" key="3">
    <source>
        <dbReference type="Google" id="ProtNLM"/>
    </source>
</evidence>
<sequence>MEYEYSIEIDRGVEDVFAYMQDIEREAEWQPNLREAVQRPPGEPAVGTERRYVSEFLGKTFRNVYVFTGYEPNRRVAYESTPESDTRASGMITWESLNGGTRVTMRVSVQPGGLLRFVPRSLIASVGERELAHALARVKANLENPT</sequence>
<gene>
    <name evidence="1" type="ORF">GWO12_04470</name>
</gene>
<reference evidence="1 2" key="1">
    <citation type="submission" date="2020-01" db="EMBL/GenBank/DDBJ databases">
        <title>Genomes assembled from Gulf of Kutch pelagic sediment metagenomes.</title>
        <authorList>
            <person name="Chandrashekar M."/>
            <person name="Mahajan M.S."/>
            <person name="Dave K.J."/>
            <person name="Vatsa P."/>
            <person name="Nathani N.M."/>
        </authorList>
    </citation>
    <scope>NUCLEOTIDE SEQUENCE [LARGE SCALE GENOMIC DNA]</scope>
    <source>
        <strain evidence="1">KS3-K002</strain>
    </source>
</reference>
<dbReference type="SUPFAM" id="SSF55961">
    <property type="entry name" value="Bet v1-like"/>
    <property type="match status" value="1"/>
</dbReference>
<dbReference type="Proteomes" id="UP000702544">
    <property type="component" value="Unassembled WGS sequence"/>
</dbReference>
<comment type="caution">
    <text evidence="1">The sequence shown here is derived from an EMBL/GenBank/DDBJ whole genome shotgun (WGS) entry which is preliminary data.</text>
</comment>
<evidence type="ECO:0000313" key="1">
    <source>
        <dbReference type="EMBL" id="NIR74353.1"/>
    </source>
</evidence>
<evidence type="ECO:0000313" key="2">
    <source>
        <dbReference type="Proteomes" id="UP000702544"/>
    </source>
</evidence>
<dbReference type="InterPro" id="IPR019587">
    <property type="entry name" value="Polyketide_cyclase/dehydratase"/>
</dbReference>
<organism evidence="1 2">
    <name type="scientific">Candidatus Kutchimonas denitrificans</name>
    <dbReference type="NCBI Taxonomy" id="3056748"/>
    <lineage>
        <taxon>Bacteria</taxon>
        <taxon>Pseudomonadati</taxon>
        <taxon>Gemmatimonadota</taxon>
        <taxon>Gemmatimonadia</taxon>
        <taxon>Candidatus Palauibacterales</taxon>
        <taxon>Candidatus Palauibacteraceae</taxon>
        <taxon>Candidatus Kutchimonas</taxon>
    </lineage>
</organism>
<dbReference type="EMBL" id="JAACAK010000036">
    <property type="protein sequence ID" value="NIR74353.1"/>
    <property type="molecule type" value="Genomic_DNA"/>
</dbReference>
<protein>
    <recommendedName>
        <fullName evidence="3">Polyketide cyclase/dehydrase/lipid transport protein</fullName>
    </recommendedName>
</protein>
<dbReference type="Gene3D" id="3.30.530.20">
    <property type="match status" value="1"/>
</dbReference>
<proteinExistence type="predicted"/>
<accession>A0AAE4Z7D1</accession>